<name>A0A7X2P1C5_9FIRM</name>
<evidence type="ECO:0000259" key="2">
    <source>
        <dbReference type="Pfam" id="PF01205"/>
    </source>
</evidence>
<dbReference type="SUPFAM" id="SSF54980">
    <property type="entry name" value="EF-G C-terminal domain-like"/>
    <property type="match status" value="1"/>
</dbReference>
<organism evidence="4 5">
    <name type="scientific">Oliverpabstia intestinalis</name>
    <dbReference type="NCBI Taxonomy" id="2606633"/>
    <lineage>
        <taxon>Bacteria</taxon>
        <taxon>Bacillati</taxon>
        <taxon>Bacillota</taxon>
        <taxon>Clostridia</taxon>
        <taxon>Lachnospirales</taxon>
        <taxon>Lachnospiraceae</taxon>
        <taxon>Oliverpabstia</taxon>
    </lineage>
</organism>
<dbReference type="PROSITE" id="PS00910">
    <property type="entry name" value="UPF0029"/>
    <property type="match status" value="1"/>
</dbReference>
<comment type="similarity">
    <text evidence="1">Belongs to the IMPACT family.</text>
</comment>
<dbReference type="PANTHER" id="PTHR16301">
    <property type="entry name" value="IMPACT-RELATED"/>
    <property type="match status" value="1"/>
</dbReference>
<dbReference type="AlphaFoldDB" id="A0A7X2P1C5"/>
<dbReference type="GO" id="GO:0006446">
    <property type="term" value="P:regulation of translational initiation"/>
    <property type="evidence" value="ECO:0007669"/>
    <property type="project" value="TreeGrafter"/>
</dbReference>
<evidence type="ECO:0000313" key="4">
    <source>
        <dbReference type="EMBL" id="MST65561.1"/>
    </source>
</evidence>
<proteinExistence type="inferred from homology"/>
<dbReference type="Pfam" id="PF01205">
    <property type="entry name" value="Impact_N"/>
    <property type="match status" value="1"/>
</dbReference>
<keyword evidence="5" id="KW-1185">Reference proteome</keyword>
<dbReference type="NCBIfam" id="TIGR00257">
    <property type="entry name" value="IMPACT_YIGZ"/>
    <property type="match status" value="1"/>
</dbReference>
<accession>A0A7X2P1C5</accession>
<dbReference type="Pfam" id="PF09186">
    <property type="entry name" value="DUF1949"/>
    <property type="match status" value="1"/>
</dbReference>
<dbReference type="InterPro" id="IPR035647">
    <property type="entry name" value="EFG_III/V"/>
</dbReference>
<dbReference type="RefSeq" id="WP_118315841.1">
    <property type="nucleotide sequence ID" value="NZ_JBQHQP010000003.1"/>
</dbReference>
<dbReference type="InterPro" id="IPR036956">
    <property type="entry name" value="Impact_N_sf"/>
</dbReference>
<dbReference type="Gene3D" id="3.30.230.30">
    <property type="entry name" value="Impact, N-terminal domain"/>
    <property type="match status" value="1"/>
</dbReference>
<dbReference type="PANTHER" id="PTHR16301:SF20">
    <property type="entry name" value="IMPACT FAMILY MEMBER YIGZ"/>
    <property type="match status" value="1"/>
</dbReference>
<dbReference type="InterPro" id="IPR020568">
    <property type="entry name" value="Ribosomal_Su5_D2-typ_SF"/>
</dbReference>
<dbReference type="GO" id="GO:0005737">
    <property type="term" value="C:cytoplasm"/>
    <property type="evidence" value="ECO:0007669"/>
    <property type="project" value="TreeGrafter"/>
</dbReference>
<gene>
    <name evidence="4" type="ORF">FYJ57_02165</name>
</gene>
<dbReference type="SUPFAM" id="SSF54211">
    <property type="entry name" value="Ribosomal protein S5 domain 2-like"/>
    <property type="match status" value="1"/>
</dbReference>
<dbReference type="EMBL" id="VUMS01000003">
    <property type="protein sequence ID" value="MST65561.1"/>
    <property type="molecule type" value="Genomic_DNA"/>
</dbReference>
<evidence type="ECO:0000313" key="5">
    <source>
        <dbReference type="Proteomes" id="UP000440513"/>
    </source>
</evidence>
<dbReference type="InterPro" id="IPR015269">
    <property type="entry name" value="UPF0029_Impact_C"/>
</dbReference>
<comment type="caution">
    <text evidence="4">The sequence shown here is derived from an EMBL/GenBank/DDBJ whole genome shotgun (WGS) entry which is preliminary data.</text>
</comment>
<dbReference type="InterPro" id="IPR001498">
    <property type="entry name" value="Impact_N"/>
</dbReference>
<reference evidence="4 5" key="1">
    <citation type="submission" date="2019-08" db="EMBL/GenBank/DDBJ databases">
        <title>In-depth cultivation of the pig gut microbiome towards novel bacterial diversity and tailored functional studies.</title>
        <authorList>
            <person name="Wylensek D."/>
            <person name="Hitch T.C.A."/>
            <person name="Clavel T."/>
        </authorList>
    </citation>
    <scope>NUCLEOTIDE SEQUENCE [LARGE SCALE GENOMIC DNA]</scope>
    <source>
        <strain evidence="4 5">BSM-380-WT-5A</strain>
    </source>
</reference>
<dbReference type="InterPro" id="IPR023582">
    <property type="entry name" value="Impact"/>
</dbReference>
<sequence length="221" mass="24935">MLERYKTVYRGKEGEIIEKKSRFIATVRLVETEEEALAFIEEMKKKYWNATHNCFAYVIGERRECVRCSDDGEPSGTAGKPMLDVLLGEELYNTAVVVTRYFGGTLLGTGGLVRAYSKAVQEGLAQSDLIEKQYGNILEIGTDYNGVGKIQYLIGENKIPVLESEYTDKVRFQVLLPMSETEHFQKLLTEATNARASQEIVDSCYYAVWNGKILMGDELRG</sequence>
<dbReference type="Gene3D" id="3.30.70.240">
    <property type="match status" value="1"/>
</dbReference>
<evidence type="ECO:0000259" key="3">
    <source>
        <dbReference type="Pfam" id="PF09186"/>
    </source>
</evidence>
<protein>
    <submittedName>
        <fullName evidence="4">YigZ family protein</fullName>
    </submittedName>
</protein>
<dbReference type="InterPro" id="IPR020569">
    <property type="entry name" value="UPF0029_Impact_CS"/>
</dbReference>
<dbReference type="InterPro" id="IPR015796">
    <property type="entry name" value="Impact_YigZ-like"/>
</dbReference>
<feature type="domain" description="Impact N-terminal" evidence="2">
    <location>
        <begin position="19"/>
        <end position="123"/>
    </location>
</feature>
<dbReference type="Proteomes" id="UP000440513">
    <property type="component" value="Unassembled WGS sequence"/>
</dbReference>
<evidence type="ECO:0000256" key="1">
    <source>
        <dbReference type="ARBA" id="ARBA00007665"/>
    </source>
</evidence>
<feature type="domain" description="UPF0029" evidence="3">
    <location>
        <begin position="143"/>
        <end position="195"/>
    </location>
</feature>